<dbReference type="InterPro" id="IPR012312">
    <property type="entry name" value="Hemerythrin-like"/>
</dbReference>
<dbReference type="Gene3D" id="1.20.120.520">
    <property type="entry name" value="nmb1532 protein domain like"/>
    <property type="match status" value="1"/>
</dbReference>
<accession>A0A239AH71</accession>
<feature type="domain" description="Hemerythrin-like" evidence="1">
    <location>
        <begin position="11"/>
        <end position="145"/>
    </location>
</feature>
<keyword evidence="3" id="KW-1185">Reference proteome</keyword>
<reference evidence="2 3" key="1">
    <citation type="submission" date="2017-06" db="EMBL/GenBank/DDBJ databases">
        <authorList>
            <person name="Kim H.J."/>
            <person name="Triplett B.A."/>
        </authorList>
    </citation>
    <scope>NUCLEOTIDE SEQUENCE [LARGE SCALE GENOMIC DNA]</scope>
    <source>
        <strain evidence="2 3">CGMCC 4.2132</strain>
    </source>
</reference>
<proteinExistence type="predicted"/>
<evidence type="ECO:0000259" key="1">
    <source>
        <dbReference type="Pfam" id="PF01814"/>
    </source>
</evidence>
<dbReference type="RefSeq" id="WP_089205362.1">
    <property type="nucleotide sequence ID" value="NZ_FZOD01000001.1"/>
</dbReference>
<gene>
    <name evidence="2" type="ORF">SAMN05216276_1001404</name>
</gene>
<dbReference type="CDD" id="cd12108">
    <property type="entry name" value="Hr-like"/>
    <property type="match status" value="1"/>
</dbReference>
<evidence type="ECO:0000313" key="3">
    <source>
        <dbReference type="Proteomes" id="UP000198282"/>
    </source>
</evidence>
<sequence>MTTADEQYADIREMYMVHTVFRREFALLPALVRGVTVGDKERSQLIADHIGLLNSSLHHHHHGEDKHLWPRLLERGSTEIAPIVHVMEEQHEGIEKAHNEINAALEAWRGSAASEPRKALADTIDRLIPLLNEHMGMEEERVLPIIAKTITAAEWGQMVQEGGADTPPEHLPLLFGMMMYEGDPDVIEIAVSSMPAEARPVIKDLASQAFASYSELIHGTATPPRSRD</sequence>
<dbReference type="GO" id="GO:0005886">
    <property type="term" value="C:plasma membrane"/>
    <property type="evidence" value="ECO:0007669"/>
    <property type="project" value="TreeGrafter"/>
</dbReference>
<evidence type="ECO:0000313" key="2">
    <source>
        <dbReference type="EMBL" id="SNR94987.1"/>
    </source>
</evidence>
<dbReference type="PANTHER" id="PTHR39966:SF1">
    <property type="entry name" value="HEMERYTHRIN-LIKE DOMAIN-CONTAINING PROTEIN"/>
    <property type="match status" value="1"/>
</dbReference>
<dbReference type="Proteomes" id="UP000198282">
    <property type="component" value="Unassembled WGS sequence"/>
</dbReference>
<dbReference type="PANTHER" id="PTHR39966">
    <property type="entry name" value="BLL2471 PROTEIN-RELATED"/>
    <property type="match status" value="1"/>
</dbReference>
<dbReference type="Pfam" id="PF01814">
    <property type="entry name" value="Hemerythrin"/>
    <property type="match status" value="1"/>
</dbReference>
<name>A0A239AH71_9ACTN</name>
<protein>
    <submittedName>
        <fullName evidence="2">Hemerythrin-like domain-containing protein</fullName>
    </submittedName>
</protein>
<dbReference type="EMBL" id="FZOD01000001">
    <property type="protein sequence ID" value="SNR94987.1"/>
    <property type="molecule type" value="Genomic_DNA"/>
</dbReference>
<organism evidence="2 3">
    <name type="scientific">Streptosporangium subroseum</name>
    <dbReference type="NCBI Taxonomy" id="106412"/>
    <lineage>
        <taxon>Bacteria</taxon>
        <taxon>Bacillati</taxon>
        <taxon>Actinomycetota</taxon>
        <taxon>Actinomycetes</taxon>
        <taxon>Streptosporangiales</taxon>
        <taxon>Streptosporangiaceae</taxon>
        <taxon>Streptosporangium</taxon>
    </lineage>
</organism>
<dbReference type="OrthoDB" id="5197650at2"/>
<dbReference type="AlphaFoldDB" id="A0A239AH71"/>